<dbReference type="RefSeq" id="WP_090324435.1">
    <property type="nucleotide sequence ID" value="NZ_FNKJ01000003.1"/>
</dbReference>
<name>A0A1H1HDJ6_9PSED</name>
<keyword evidence="2" id="KW-1185">Reference proteome</keyword>
<reference evidence="2" key="1">
    <citation type="submission" date="2016-10" db="EMBL/GenBank/DDBJ databases">
        <authorList>
            <person name="Varghese N."/>
            <person name="Submissions S."/>
        </authorList>
    </citation>
    <scope>NUCLEOTIDE SEQUENCE [LARGE SCALE GENOMIC DNA]</scope>
    <source>
        <strain evidence="2">BS3775</strain>
    </source>
</reference>
<gene>
    <name evidence="1" type="ORF">SAMN04490195_4036</name>
</gene>
<dbReference type="PANTHER" id="PTHR10728">
    <property type="entry name" value="CYTOSOLIC PHOSPHOLIPASE A2"/>
    <property type="match status" value="1"/>
</dbReference>
<dbReference type="AlphaFoldDB" id="A0A1H1HDJ6"/>
<dbReference type="SUPFAM" id="SSF52151">
    <property type="entry name" value="FabD/lysophospholipase-like"/>
    <property type="match status" value="1"/>
</dbReference>
<evidence type="ECO:0000313" key="2">
    <source>
        <dbReference type="Proteomes" id="UP000199570"/>
    </source>
</evidence>
<dbReference type="PANTHER" id="PTHR10728:SF40">
    <property type="entry name" value="PATATIN FAMILY PROTEIN"/>
    <property type="match status" value="1"/>
</dbReference>
<dbReference type="InterPro" id="IPR016035">
    <property type="entry name" value="Acyl_Trfase/lysoPLipase"/>
</dbReference>
<dbReference type="GO" id="GO:0046475">
    <property type="term" value="P:glycerophospholipid catabolic process"/>
    <property type="evidence" value="ECO:0007669"/>
    <property type="project" value="TreeGrafter"/>
</dbReference>
<organism evidence="1 2">
    <name type="scientific">Pseudomonas moorei</name>
    <dbReference type="NCBI Taxonomy" id="395599"/>
    <lineage>
        <taxon>Bacteria</taxon>
        <taxon>Pseudomonadati</taxon>
        <taxon>Pseudomonadota</taxon>
        <taxon>Gammaproteobacteria</taxon>
        <taxon>Pseudomonadales</taxon>
        <taxon>Pseudomonadaceae</taxon>
        <taxon>Pseudomonas</taxon>
    </lineage>
</organism>
<dbReference type="Gene3D" id="3.40.1090.10">
    <property type="entry name" value="Cytosolic phospholipase A2 catalytic domain"/>
    <property type="match status" value="2"/>
</dbReference>
<dbReference type="EMBL" id="FNKJ01000003">
    <property type="protein sequence ID" value="SDR23547.1"/>
    <property type="molecule type" value="Genomic_DNA"/>
</dbReference>
<proteinExistence type="predicted"/>
<sequence>MDNDSVYDVQSGQAQADALADKQYQVERDRIRHRRQQLKVDLEKDPGDPPSMIWGLALSGGGIRSATFGLGVLQAMARAKAPKARAIDSGDGTCKYLLPHIDYLSTVSGGGYIGAFYCSLFQGGRLRPYLGLSGQANDPTVVQAAVNAFDVLRFEPPGRIHSSVHYDISGNLHVGDAPTAWLRENGRYLTPSGSGDLFYGIALAVRNWLSVHFVIGMPILFVLAAMNVLLMYIKYYMPQTFLGEQLPELVMSLWLLPVSILLFRVLPLGLAFWLFYSTKSVETDSSRIINWAYAICLSVVISLSLVVSYFYGYLPHNLLSTFVLAIPVMIMAMLYGIWISKLPAVERRTVRDFRVNVTRRLAKSINFMLGVVFLVSAFELSHALYQWASTSPWLSLTPAAVLAGIVWLTRAVARLFDERSKKTSLLNLPLPYLAMPLGIAMLSLTLLSWGTLLHWMLAVECCWICSFANLWDAWILLGVVAPLVVITGIFIGFLNLSSLQALYSARLTRAYLGASNGFRFKWSDDRKTREEKLSVSEALPGDDLSLEDYYCCNSLAPLHLINVTVNLTSDMTGQLVQRDRKGLPLCIAPGSYCHGKSDTFSYSFIMDGVPRTRVKKTGNFSEVDQPLTLGHWIATSGAAFSTGLGRTTSLGASLVCGLANVRLGTWWPANFEEDDKPESQKNTRRDPWLARYLPTPYYLLKEFTAQFHGLRSEYQYLSDGGHFENTGVYELLRPGRRLELIVLCDCGADPEYRFEDMANLIRLARLDLKLEIEADTGYLQDNRFRSLQRVIGVYEDFLTGTAIKNDKNSSKMADDQCSLLFNVFDRDSDPRRLVCLLLVIKPNIITRLSDDVQFYSVTHPSFPNEPTIDQFFNESQFESYRQLGLNIGQLLFGSEGPKNSGPGGKKQKTYEATLWAYLNKRLKKIRKGAKH</sequence>
<accession>A0A1H1HDJ6</accession>
<dbReference type="GO" id="GO:0004623">
    <property type="term" value="F:phospholipase A2 activity"/>
    <property type="evidence" value="ECO:0007669"/>
    <property type="project" value="TreeGrafter"/>
</dbReference>
<dbReference type="GO" id="GO:0005829">
    <property type="term" value="C:cytosol"/>
    <property type="evidence" value="ECO:0007669"/>
    <property type="project" value="TreeGrafter"/>
</dbReference>
<protein>
    <recommendedName>
        <fullName evidence="3">PNPLA domain-containing protein</fullName>
    </recommendedName>
</protein>
<evidence type="ECO:0008006" key="3">
    <source>
        <dbReference type="Google" id="ProtNLM"/>
    </source>
</evidence>
<dbReference type="OrthoDB" id="100544at2"/>
<evidence type="ECO:0000313" key="1">
    <source>
        <dbReference type="EMBL" id="SDR23547.1"/>
    </source>
</evidence>
<dbReference type="Proteomes" id="UP000199570">
    <property type="component" value="Unassembled WGS sequence"/>
</dbReference>